<protein>
    <submittedName>
        <fullName evidence="1">Uncharacterized protein</fullName>
    </submittedName>
</protein>
<dbReference type="Proteomes" id="UP000252107">
    <property type="component" value="Unassembled WGS sequence"/>
</dbReference>
<evidence type="ECO:0000313" key="1">
    <source>
        <dbReference type="EMBL" id="RCJ19220.1"/>
    </source>
</evidence>
<accession>A0A367Q627</accession>
<name>A0A367Q627_9NOSO</name>
<gene>
    <name evidence="1" type="ORF">A6770_32175</name>
</gene>
<dbReference type="AlphaFoldDB" id="A0A367Q627"/>
<dbReference type="Pfam" id="PF21983">
    <property type="entry name" value="NikA-like"/>
    <property type="match status" value="1"/>
</dbReference>
<comment type="caution">
    <text evidence="1">The sequence shown here is derived from an EMBL/GenBank/DDBJ whole genome shotgun (WGS) entry which is preliminary data.</text>
</comment>
<organism evidence="1 2">
    <name type="scientific">Nostoc minutum NIES-26</name>
    <dbReference type="NCBI Taxonomy" id="1844469"/>
    <lineage>
        <taxon>Bacteria</taxon>
        <taxon>Bacillati</taxon>
        <taxon>Cyanobacteriota</taxon>
        <taxon>Cyanophyceae</taxon>
        <taxon>Nostocales</taxon>
        <taxon>Nostocaceae</taxon>
        <taxon>Nostoc</taxon>
    </lineage>
</organism>
<dbReference type="InterPro" id="IPR053842">
    <property type="entry name" value="NikA-like"/>
</dbReference>
<keyword evidence="2" id="KW-1185">Reference proteome</keyword>
<sequence length="132" mass="15081">MNKRSSPSLVRTRRLQALFSPIEYEMIRSKAEDASMSLAELTRRCMLLRPIPPPPPRLGRVTVATYLELSRIGNNINQLAKATNTAIKMQLPPPASPELLQELLELLQHCQREIAKTFIEESEEETDDWQPD</sequence>
<evidence type="ECO:0000313" key="2">
    <source>
        <dbReference type="Proteomes" id="UP000252107"/>
    </source>
</evidence>
<reference evidence="1" key="1">
    <citation type="submission" date="2016-04" db="EMBL/GenBank/DDBJ databases">
        <authorList>
            <person name="Tabuchi Yagui T.R."/>
        </authorList>
    </citation>
    <scope>NUCLEOTIDE SEQUENCE [LARGE SCALE GENOMIC DNA]</scope>
    <source>
        <strain evidence="1">NIES-26</strain>
    </source>
</reference>
<proteinExistence type="predicted"/>
<dbReference type="EMBL" id="LXQD01000342">
    <property type="protein sequence ID" value="RCJ19220.1"/>
    <property type="molecule type" value="Genomic_DNA"/>
</dbReference>